<dbReference type="Proteomes" id="UP000078543">
    <property type="component" value="Unassembled WGS sequence"/>
</dbReference>
<dbReference type="InterPro" id="IPR002018">
    <property type="entry name" value="CarbesteraseB"/>
</dbReference>
<reference evidence="6 7" key="1">
    <citation type="submission" date="2016-04" db="EMBL/GenBank/DDBJ databases">
        <title>Draft genome sequence of freshwater magnetotactic bacteria Magnetospirillum marisnigri SP-1 and Magnetospirillum moscoviense BB-1.</title>
        <authorList>
            <person name="Koziaeva V."/>
            <person name="Dziuba M.V."/>
            <person name="Ivanov T.M."/>
            <person name="Kuznetsov B."/>
            <person name="Grouzdev D.S."/>
        </authorList>
    </citation>
    <scope>NUCLEOTIDE SEQUENCE [LARGE SCALE GENOMIC DNA]</scope>
    <source>
        <strain evidence="6 7">BB-1</strain>
    </source>
</reference>
<comment type="similarity">
    <text evidence="1 3">Belongs to the type-B carboxylesterase/lipase family.</text>
</comment>
<evidence type="ECO:0000256" key="2">
    <source>
        <dbReference type="ARBA" id="ARBA00022801"/>
    </source>
</evidence>
<evidence type="ECO:0000313" key="7">
    <source>
        <dbReference type="Proteomes" id="UP000078543"/>
    </source>
</evidence>
<dbReference type="Pfam" id="PF00135">
    <property type="entry name" value="COesterase"/>
    <property type="match status" value="1"/>
</dbReference>
<protein>
    <recommendedName>
        <fullName evidence="3">Carboxylic ester hydrolase</fullName>
        <ecNumber evidence="3">3.1.1.-</ecNumber>
    </recommendedName>
</protein>
<dbReference type="GO" id="GO:0016787">
    <property type="term" value="F:hydrolase activity"/>
    <property type="evidence" value="ECO:0007669"/>
    <property type="project" value="UniProtKB-KW"/>
</dbReference>
<evidence type="ECO:0000259" key="5">
    <source>
        <dbReference type="Pfam" id="PF00135"/>
    </source>
</evidence>
<evidence type="ECO:0000256" key="3">
    <source>
        <dbReference type="RuleBase" id="RU361235"/>
    </source>
</evidence>
<keyword evidence="2 3" id="KW-0378">Hydrolase</keyword>
<feature type="region of interest" description="Disordered" evidence="4">
    <location>
        <begin position="371"/>
        <end position="395"/>
    </location>
</feature>
<dbReference type="PROSITE" id="PS00122">
    <property type="entry name" value="CARBOXYLESTERASE_B_1"/>
    <property type="match status" value="1"/>
</dbReference>
<dbReference type="SUPFAM" id="SSF53474">
    <property type="entry name" value="alpha/beta-Hydrolases"/>
    <property type="match status" value="1"/>
</dbReference>
<dbReference type="EMBL" id="LWQU01000007">
    <property type="protein sequence ID" value="OAN67321.1"/>
    <property type="molecule type" value="Genomic_DNA"/>
</dbReference>
<keyword evidence="7" id="KW-1185">Reference proteome</keyword>
<evidence type="ECO:0000313" key="6">
    <source>
        <dbReference type="EMBL" id="OAN67321.1"/>
    </source>
</evidence>
<dbReference type="EC" id="3.1.1.-" evidence="3"/>
<evidence type="ECO:0000256" key="4">
    <source>
        <dbReference type="SAM" id="MobiDB-lite"/>
    </source>
</evidence>
<dbReference type="InterPro" id="IPR050309">
    <property type="entry name" value="Type-B_Carboxylest/Lipase"/>
</dbReference>
<dbReference type="AlphaFoldDB" id="A0A178N1X5"/>
<name>A0A178N1X5_9PROT</name>
<dbReference type="STRING" id="1437059.A6A05_18245"/>
<dbReference type="RefSeq" id="WP_068496323.1">
    <property type="nucleotide sequence ID" value="NZ_LWQU01000007.1"/>
</dbReference>
<feature type="domain" description="Carboxylesterase type B" evidence="5">
    <location>
        <begin position="2"/>
        <end position="357"/>
    </location>
</feature>
<accession>A0A178N1X5</accession>
<gene>
    <name evidence="6" type="ORF">A6A05_18245</name>
</gene>
<evidence type="ECO:0000256" key="1">
    <source>
        <dbReference type="ARBA" id="ARBA00005964"/>
    </source>
</evidence>
<dbReference type="PANTHER" id="PTHR11559">
    <property type="entry name" value="CARBOXYLESTERASE"/>
    <property type="match status" value="1"/>
</dbReference>
<comment type="caution">
    <text evidence="6">The sequence shown here is derived from an EMBL/GenBank/DDBJ whole genome shotgun (WGS) entry which is preliminary data.</text>
</comment>
<dbReference type="InterPro" id="IPR029058">
    <property type="entry name" value="AB_hydrolase_fold"/>
</dbReference>
<dbReference type="Gene3D" id="3.40.50.1820">
    <property type="entry name" value="alpha/beta hydrolase"/>
    <property type="match status" value="1"/>
</dbReference>
<dbReference type="InterPro" id="IPR019826">
    <property type="entry name" value="Carboxylesterase_B_AS"/>
</dbReference>
<proteinExistence type="inferred from homology"/>
<organism evidence="6 7">
    <name type="scientific">Magnetospirillum moscoviense</name>
    <dbReference type="NCBI Taxonomy" id="1437059"/>
    <lineage>
        <taxon>Bacteria</taxon>
        <taxon>Pseudomonadati</taxon>
        <taxon>Pseudomonadota</taxon>
        <taxon>Alphaproteobacteria</taxon>
        <taxon>Rhodospirillales</taxon>
        <taxon>Rhodospirillaceae</taxon>
        <taxon>Magnetospirillum</taxon>
    </lineage>
</organism>
<sequence length="395" mass="41249">MQANIKAFGGDPAKVTIFGESAGAMSVGLHLYAVPKSAPLFRAAIMESNPMSVQYRTPAQGSKDGSTYLKMLCAEAGWKKCAPTVAQLQTASLDQVMAAQTAYSGQGSSLWRIIRSGFPEALPWTPVVDGTFVTGQPLDGYAKGMLSKPTLFGTNADEGAIFAGIACAGEATTNGIPNPNAAQLAQCIPAGKTSSPLNPTMYGEAIAGLFKPINEPRITGFKNAAGAQPYKASAATGTSFYNGTAQTFASVINDQSFQCGNLQSANAALKQAPNNPIWAYRFAQPPLFNSYPTVPTQACAPGNGQVCHGNELPYVFNTLDQFVQPVPEADAQLAPAMGQAWTSFAATLTPPAGWTRYVANGQVQLFQGSGGTMAPGPAQSSNCTALWDKVSPRTP</sequence>